<dbReference type="PROSITE" id="PS50305">
    <property type="entry name" value="SIRTUIN"/>
    <property type="match status" value="1"/>
</dbReference>
<sequence>MDQLLSSAAEFIKTSDVLIITAGAGLSVDGGIPDFVDVKKALPEISHLGLNVFEISNDIIFMNDPRFAWGVYGKRMDDYRKASPHEGYYILLRWCLAKKDWWVYTSNIDQHFLRAGFPKERVVECHRSLYEFQCSVPCCDDVWDGRDVKVDYDEVTLVVNGDIPRCRHCGDAARPCTVLAVDSRWLRAYTEEQEEL</sequence>
<dbReference type="InterPro" id="IPR050134">
    <property type="entry name" value="NAD-dep_sirtuin_deacylases"/>
</dbReference>
<keyword evidence="4 10" id="KW-0479">Metal-binding</keyword>
<comment type="cofactor">
    <cofactor evidence="1">
        <name>Zn(2+)</name>
        <dbReference type="ChEBI" id="CHEBI:29105"/>
    </cofactor>
</comment>
<reference evidence="12" key="2">
    <citation type="submission" date="2021-01" db="UniProtKB">
        <authorList>
            <consortium name="EnsemblMetazoa"/>
        </authorList>
    </citation>
    <scope>IDENTIFICATION</scope>
</reference>
<dbReference type="GO" id="GO:0140861">
    <property type="term" value="P:DNA repair-dependent chromatin remodeling"/>
    <property type="evidence" value="ECO:0000318"/>
    <property type="project" value="GO_Central"/>
</dbReference>
<evidence type="ECO:0000256" key="8">
    <source>
        <dbReference type="ARBA" id="ARBA00041832"/>
    </source>
</evidence>
<dbReference type="OrthoDB" id="424302at2759"/>
<proteinExistence type="inferred from homology"/>
<evidence type="ECO:0000256" key="5">
    <source>
        <dbReference type="ARBA" id="ARBA00022833"/>
    </source>
</evidence>
<dbReference type="InterPro" id="IPR026591">
    <property type="entry name" value="Sirtuin_cat_small_dom_sf"/>
</dbReference>
<dbReference type="GO" id="GO:0000785">
    <property type="term" value="C:chromatin"/>
    <property type="evidence" value="ECO:0000318"/>
    <property type="project" value="GO_Central"/>
</dbReference>
<keyword evidence="5 10" id="KW-0862">Zinc</keyword>
<dbReference type="GeneID" id="100891788"/>
<dbReference type="RefSeq" id="XP_030829218.1">
    <property type="nucleotide sequence ID" value="XM_030973358.1"/>
</dbReference>
<evidence type="ECO:0000313" key="12">
    <source>
        <dbReference type="EnsemblMetazoa" id="XP_030829218"/>
    </source>
</evidence>
<evidence type="ECO:0000256" key="6">
    <source>
        <dbReference type="ARBA" id="ARBA00023027"/>
    </source>
</evidence>
<evidence type="ECO:0000256" key="2">
    <source>
        <dbReference type="ARBA" id="ARBA00022553"/>
    </source>
</evidence>
<evidence type="ECO:0000256" key="9">
    <source>
        <dbReference type="ARBA" id="ARBA00043038"/>
    </source>
</evidence>
<feature type="active site" description="Proton acceptor" evidence="10">
    <location>
        <position position="126"/>
    </location>
</feature>
<evidence type="ECO:0000256" key="4">
    <source>
        <dbReference type="ARBA" id="ARBA00022723"/>
    </source>
</evidence>
<keyword evidence="3" id="KW-0808">Transferase</keyword>
<feature type="binding site" evidence="10">
    <location>
        <position position="169"/>
    </location>
    <ligand>
        <name>Zn(2+)</name>
        <dbReference type="ChEBI" id="CHEBI:29105"/>
    </ligand>
</feature>
<dbReference type="InterPro" id="IPR003000">
    <property type="entry name" value="Sirtuin"/>
</dbReference>
<feature type="binding site" evidence="10">
    <location>
        <position position="176"/>
    </location>
    <ligand>
        <name>Zn(2+)</name>
        <dbReference type="ChEBI" id="CHEBI:29105"/>
    </ligand>
</feature>
<dbReference type="SUPFAM" id="SSF52467">
    <property type="entry name" value="DHS-like NAD/FAD-binding domain"/>
    <property type="match status" value="1"/>
</dbReference>
<evidence type="ECO:0000259" key="11">
    <source>
        <dbReference type="PROSITE" id="PS50305"/>
    </source>
</evidence>
<feature type="binding site" evidence="10">
    <location>
        <position position="134"/>
    </location>
    <ligand>
        <name>Zn(2+)</name>
        <dbReference type="ChEBI" id="CHEBI:29105"/>
    </ligand>
</feature>
<dbReference type="InterPro" id="IPR029035">
    <property type="entry name" value="DHS-like_NAD/FAD-binding_dom"/>
</dbReference>
<evidence type="ECO:0000256" key="3">
    <source>
        <dbReference type="ARBA" id="ARBA00022679"/>
    </source>
</evidence>
<dbReference type="CDD" id="cd00296">
    <property type="entry name" value="SIR2"/>
    <property type="match status" value="1"/>
</dbReference>
<accession>A0A7M7N1G3</accession>
<dbReference type="GO" id="GO:0097372">
    <property type="term" value="F:histone H3K18 deacetylase activity, NAD-dependent"/>
    <property type="evidence" value="ECO:0000318"/>
    <property type="project" value="GO_Central"/>
</dbReference>
<dbReference type="Pfam" id="PF02146">
    <property type="entry name" value="SIR2"/>
    <property type="match status" value="1"/>
</dbReference>
<organism evidence="12 13">
    <name type="scientific">Strongylocentrotus purpuratus</name>
    <name type="common">Purple sea urchin</name>
    <dbReference type="NCBI Taxonomy" id="7668"/>
    <lineage>
        <taxon>Eukaryota</taxon>
        <taxon>Metazoa</taxon>
        <taxon>Echinodermata</taxon>
        <taxon>Eleutherozoa</taxon>
        <taxon>Echinozoa</taxon>
        <taxon>Echinoidea</taxon>
        <taxon>Euechinoidea</taxon>
        <taxon>Echinacea</taxon>
        <taxon>Camarodonta</taxon>
        <taxon>Echinidea</taxon>
        <taxon>Strongylocentrotidae</taxon>
        <taxon>Strongylocentrotus</taxon>
    </lineage>
</organism>
<evidence type="ECO:0000313" key="13">
    <source>
        <dbReference type="Proteomes" id="UP000007110"/>
    </source>
</evidence>
<dbReference type="Gene3D" id="3.30.1600.10">
    <property type="entry name" value="SIR2/SIRT2 'Small Domain"/>
    <property type="match status" value="1"/>
</dbReference>
<name>A0A7M7N1G3_STRPU</name>
<dbReference type="PANTHER" id="PTHR11085:SF1">
    <property type="entry name" value="NAD-DEPENDENT PROTEIN DEACETYLASE SIRTUIN-7"/>
    <property type="match status" value="1"/>
</dbReference>
<dbReference type="EnsemblMetazoa" id="XM_030973358">
    <property type="protein sequence ID" value="XP_030829218"/>
    <property type="gene ID" value="LOC100891788"/>
</dbReference>
<evidence type="ECO:0000256" key="10">
    <source>
        <dbReference type="PROSITE-ProRule" id="PRU00236"/>
    </source>
</evidence>
<keyword evidence="2" id="KW-0597">Phosphoprotein</keyword>
<evidence type="ECO:0000256" key="1">
    <source>
        <dbReference type="ARBA" id="ARBA00001947"/>
    </source>
</evidence>
<feature type="domain" description="Deacetylase sirtuin-type" evidence="11">
    <location>
        <begin position="1"/>
        <end position="196"/>
    </location>
</feature>
<comment type="similarity">
    <text evidence="7">Belongs to the sirtuin family. Class IV subfamily.</text>
</comment>
<keyword evidence="13" id="KW-1185">Reference proteome</keyword>
<dbReference type="Proteomes" id="UP000007110">
    <property type="component" value="Unassembled WGS sequence"/>
</dbReference>
<protein>
    <recommendedName>
        <fullName evidence="9">Regulatory protein SIR2 homolog 7</fullName>
    </recommendedName>
    <alternativeName>
        <fullName evidence="8">SIR2-like protein 7</fullName>
    </alternativeName>
</protein>
<dbReference type="InParanoid" id="A0A7M7N1G3"/>
<keyword evidence="6" id="KW-0520">NAD</keyword>
<dbReference type="GO" id="GO:0070403">
    <property type="term" value="F:NAD+ binding"/>
    <property type="evidence" value="ECO:0007669"/>
    <property type="project" value="InterPro"/>
</dbReference>
<dbReference type="GO" id="GO:0036055">
    <property type="term" value="F:protein-succinyllysine desuccinylase activity"/>
    <property type="evidence" value="ECO:0000318"/>
    <property type="project" value="GO_Central"/>
</dbReference>
<dbReference type="GO" id="GO:0046872">
    <property type="term" value="F:metal ion binding"/>
    <property type="evidence" value="ECO:0007669"/>
    <property type="project" value="UniProtKB-KW"/>
</dbReference>
<dbReference type="AlphaFoldDB" id="A0A7M7N1G3"/>
<dbReference type="GO" id="GO:0005634">
    <property type="term" value="C:nucleus"/>
    <property type="evidence" value="ECO:0000318"/>
    <property type="project" value="GO_Central"/>
</dbReference>
<dbReference type="PANTHER" id="PTHR11085">
    <property type="entry name" value="NAD-DEPENDENT PROTEIN DEACYLASE SIRTUIN-5, MITOCHONDRIAL-RELATED"/>
    <property type="match status" value="1"/>
</dbReference>
<dbReference type="InterPro" id="IPR026590">
    <property type="entry name" value="Ssirtuin_cat_dom"/>
</dbReference>
<reference evidence="13" key="1">
    <citation type="submission" date="2015-02" db="EMBL/GenBank/DDBJ databases">
        <title>Genome sequencing for Strongylocentrotus purpuratus.</title>
        <authorList>
            <person name="Murali S."/>
            <person name="Liu Y."/>
            <person name="Vee V."/>
            <person name="English A."/>
            <person name="Wang M."/>
            <person name="Skinner E."/>
            <person name="Han Y."/>
            <person name="Muzny D.M."/>
            <person name="Worley K.C."/>
            <person name="Gibbs R.A."/>
        </authorList>
    </citation>
    <scope>NUCLEOTIDE SEQUENCE</scope>
</reference>
<dbReference type="GO" id="GO:0061697">
    <property type="term" value="F:protein-glutaryllysine deglutarylase activity"/>
    <property type="evidence" value="ECO:0000318"/>
    <property type="project" value="GO_Central"/>
</dbReference>
<dbReference type="Gene3D" id="3.40.50.1220">
    <property type="entry name" value="TPP-binding domain"/>
    <property type="match status" value="1"/>
</dbReference>
<evidence type="ECO:0000256" key="7">
    <source>
        <dbReference type="ARBA" id="ARBA00038170"/>
    </source>
</evidence>
<feature type="binding site" evidence="10">
    <location>
        <position position="139"/>
    </location>
    <ligand>
        <name>Zn(2+)</name>
        <dbReference type="ChEBI" id="CHEBI:29105"/>
    </ligand>
</feature>
<dbReference type="KEGG" id="spu:100891788"/>